<proteinExistence type="inferred from homology"/>
<keyword evidence="4 7" id="KW-0812">Transmembrane</keyword>
<gene>
    <name evidence="10" type="primary">tolR</name>
    <name evidence="10" type="ORF">GCM10011396_17850</name>
</gene>
<name>A0A916XGX0_9BURK</name>
<dbReference type="PANTHER" id="PTHR30558">
    <property type="entry name" value="EXBD MEMBRANE COMPONENT OF PMF-DRIVEN MACROMOLECULE IMPORT SYSTEM"/>
    <property type="match status" value="1"/>
</dbReference>
<evidence type="ECO:0000256" key="6">
    <source>
        <dbReference type="ARBA" id="ARBA00023136"/>
    </source>
</evidence>
<comment type="subcellular location">
    <subcellularLocation>
        <location evidence="1">Cell membrane</location>
        <topology evidence="1">Single-pass membrane protein</topology>
    </subcellularLocation>
    <subcellularLocation>
        <location evidence="7">Cell membrane</location>
        <topology evidence="7">Single-pass type II membrane protein</topology>
    </subcellularLocation>
</comment>
<keyword evidence="5 9" id="KW-1133">Transmembrane helix</keyword>
<evidence type="ECO:0000256" key="2">
    <source>
        <dbReference type="ARBA" id="ARBA00005811"/>
    </source>
</evidence>
<reference evidence="10" key="1">
    <citation type="journal article" date="2014" name="Int. J. Syst. Evol. Microbiol.">
        <title>Complete genome sequence of Corynebacterium casei LMG S-19264T (=DSM 44701T), isolated from a smear-ripened cheese.</title>
        <authorList>
            <consortium name="US DOE Joint Genome Institute (JGI-PGF)"/>
            <person name="Walter F."/>
            <person name="Albersmeier A."/>
            <person name="Kalinowski J."/>
            <person name="Ruckert C."/>
        </authorList>
    </citation>
    <scope>NUCLEOTIDE SEQUENCE</scope>
    <source>
        <strain evidence="10">CGMCC 1.10998</strain>
    </source>
</reference>
<dbReference type="Pfam" id="PF02472">
    <property type="entry name" value="ExbD"/>
    <property type="match status" value="1"/>
</dbReference>
<evidence type="ECO:0000256" key="1">
    <source>
        <dbReference type="ARBA" id="ARBA00004162"/>
    </source>
</evidence>
<dbReference type="AlphaFoldDB" id="A0A916XGX0"/>
<dbReference type="Gene3D" id="3.30.420.270">
    <property type="match status" value="1"/>
</dbReference>
<evidence type="ECO:0000313" key="11">
    <source>
        <dbReference type="Proteomes" id="UP000637423"/>
    </source>
</evidence>
<protein>
    <submittedName>
        <fullName evidence="10">Protein TolR</fullName>
    </submittedName>
</protein>
<comment type="similarity">
    <text evidence="2 7">Belongs to the ExbD/TolR family.</text>
</comment>
<dbReference type="GO" id="GO:0022857">
    <property type="term" value="F:transmembrane transporter activity"/>
    <property type="evidence" value="ECO:0007669"/>
    <property type="project" value="InterPro"/>
</dbReference>
<dbReference type="RefSeq" id="WP_188565545.1">
    <property type="nucleotide sequence ID" value="NZ_BMED01000001.1"/>
</dbReference>
<dbReference type="Proteomes" id="UP000637423">
    <property type="component" value="Unassembled WGS sequence"/>
</dbReference>
<accession>A0A916XGX0</accession>
<organism evidence="10 11">
    <name type="scientific">Undibacterium terreum</name>
    <dbReference type="NCBI Taxonomy" id="1224302"/>
    <lineage>
        <taxon>Bacteria</taxon>
        <taxon>Pseudomonadati</taxon>
        <taxon>Pseudomonadota</taxon>
        <taxon>Betaproteobacteria</taxon>
        <taxon>Burkholderiales</taxon>
        <taxon>Oxalobacteraceae</taxon>
        <taxon>Undibacterium</taxon>
    </lineage>
</organism>
<dbReference type="EMBL" id="BMED01000001">
    <property type="protein sequence ID" value="GGC71145.1"/>
    <property type="molecule type" value="Genomic_DNA"/>
</dbReference>
<evidence type="ECO:0000313" key="10">
    <source>
        <dbReference type="EMBL" id="GGC71145.1"/>
    </source>
</evidence>
<evidence type="ECO:0000256" key="7">
    <source>
        <dbReference type="RuleBase" id="RU003879"/>
    </source>
</evidence>
<dbReference type="PANTHER" id="PTHR30558:SF7">
    <property type="entry name" value="TOL-PAL SYSTEM PROTEIN TOLR"/>
    <property type="match status" value="1"/>
</dbReference>
<dbReference type="GO" id="GO:0005886">
    <property type="term" value="C:plasma membrane"/>
    <property type="evidence" value="ECO:0007669"/>
    <property type="project" value="UniProtKB-SubCell"/>
</dbReference>
<dbReference type="GO" id="GO:0015031">
    <property type="term" value="P:protein transport"/>
    <property type="evidence" value="ECO:0007669"/>
    <property type="project" value="UniProtKB-KW"/>
</dbReference>
<keyword evidence="3" id="KW-1003">Cell membrane</keyword>
<feature type="transmembrane region" description="Helical" evidence="9">
    <location>
        <begin position="20"/>
        <end position="39"/>
    </location>
</feature>
<evidence type="ECO:0000256" key="9">
    <source>
        <dbReference type="SAM" id="Phobius"/>
    </source>
</evidence>
<feature type="region of interest" description="Disordered" evidence="8">
    <location>
        <begin position="71"/>
        <end position="91"/>
    </location>
</feature>
<keyword evidence="6 9" id="KW-0472">Membrane</keyword>
<dbReference type="InterPro" id="IPR003400">
    <property type="entry name" value="ExbD"/>
</dbReference>
<reference evidence="10" key="2">
    <citation type="submission" date="2020-09" db="EMBL/GenBank/DDBJ databases">
        <authorList>
            <person name="Sun Q."/>
            <person name="Zhou Y."/>
        </authorList>
    </citation>
    <scope>NUCLEOTIDE SEQUENCE</scope>
    <source>
        <strain evidence="10">CGMCC 1.10998</strain>
    </source>
</reference>
<keyword evidence="11" id="KW-1185">Reference proteome</keyword>
<keyword evidence="7" id="KW-0653">Protein transport</keyword>
<evidence type="ECO:0000256" key="5">
    <source>
        <dbReference type="ARBA" id="ARBA00022989"/>
    </source>
</evidence>
<comment type="caution">
    <text evidence="10">The sequence shown here is derived from an EMBL/GenBank/DDBJ whole genome shotgun (WGS) entry which is preliminary data.</text>
</comment>
<keyword evidence="7" id="KW-0813">Transport</keyword>
<evidence type="ECO:0000256" key="3">
    <source>
        <dbReference type="ARBA" id="ARBA00022475"/>
    </source>
</evidence>
<evidence type="ECO:0000256" key="4">
    <source>
        <dbReference type="ARBA" id="ARBA00022692"/>
    </source>
</evidence>
<evidence type="ECO:0000256" key="8">
    <source>
        <dbReference type="SAM" id="MobiDB-lite"/>
    </source>
</evidence>
<sequence length="148" mass="16290">MASSLRGERKRKFKAEINVVPYIDVMLVLLVIFMVASPMTNPSVINLPTAGQSTQPPTDYIEIALQPNAPSTISINSKGNANGQNKQESKETATNITQLLKKLEEYHEAKPDLSVMVSADKEMKYDDIIKVISEAKKMGINRVGLATK</sequence>